<dbReference type="Proteomes" id="UP000012081">
    <property type="component" value="Unassembled WGS sequence"/>
</dbReference>
<gene>
    <name evidence="4" type="ORF">I532_16808</name>
</gene>
<dbReference type="SUPFAM" id="SSF58104">
    <property type="entry name" value="Methyl-accepting chemotaxis protein (MCP) signaling domain"/>
    <property type="match status" value="1"/>
</dbReference>
<dbReference type="GO" id="GO:0020037">
    <property type="term" value="F:heme binding"/>
    <property type="evidence" value="ECO:0007669"/>
    <property type="project" value="InterPro"/>
</dbReference>
<feature type="domain" description="Methyl-accepting transducer" evidence="3">
    <location>
        <begin position="155"/>
        <end position="324"/>
    </location>
</feature>
<dbReference type="PROSITE" id="PS50111">
    <property type="entry name" value="CHEMOTAXIS_TRANSDUC_2"/>
    <property type="match status" value="1"/>
</dbReference>
<dbReference type="PANTHER" id="PTHR32089:SF112">
    <property type="entry name" value="LYSOZYME-LIKE PROTEIN-RELATED"/>
    <property type="match status" value="1"/>
</dbReference>
<dbReference type="AlphaFoldDB" id="M8D5S1"/>
<dbReference type="GO" id="GO:0007165">
    <property type="term" value="P:signal transduction"/>
    <property type="evidence" value="ECO:0007669"/>
    <property type="project" value="UniProtKB-KW"/>
</dbReference>
<accession>M8D5S1</accession>
<evidence type="ECO:0000256" key="1">
    <source>
        <dbReference type="ARBA" id="ARBA00023224"/>
    </source>
</evidence>
<dbReference type="PATRIC" id="fig|1300222.3.peg.3522"/>
<dbReference type="InterPro" id="IPR039379">
    <property type="entry name" value="Protoglobin_sensor_dom"/>
</dbReference>
<dbReference type="Gene3D" id="1.10.490.10">
    <property type="entry name" value="Globins"/>
    <property type="match status" value="1"/>
</dbReference>
<dbReference type="InterPro" id="IPR009050">
    <property type="entry name" value="Globin-like_sf"/>
</dbReference>
<evidence type="ECO:0000256" key="2">
    <source>
        <dbReference type="PROSITE-ProRule" id="PRU00284"/>
    </source>
</evidence>
<protein>
    <submittedName>
        <fullName evidence="4">Heme-based signal transducer protein</fullName>
    </submittedName>
</protein>
<dbReference type="Pfam" id="PF00015">
    <property type="entry name" value="MCPsignal"/>
    <property type="match status" value="1"/>
</dbReference>
<keyword evidence="1 2" id="KW-0807">Transducer</keyword>
<organism evidence="4 5">
    <name type="scientific">Brevibacillus borstelensis AK1</name>
    <dbReference type="NCBI Taxonomy" id="1300222"/>
    <lineage>
        <taxon>Bacteria</taxon>
        <taxon>Bacillati</taxon>
        <taxon>Bacillota</taxon>
        <taxon>Bacilli</taxon>
        <taxon>Bacillales</taxon>
        <taxon>Paenibacillaceae</taxon>
        <taxon>Brevibacillus</taxon>
    </lineage>
</organism>
<sequence>MVTLENKWSQLLAFYDLTKDDLNLLHSHRDFFQTYSEEIVDCFYQELERHSILDQLIRTNSTVDRLKKTQLRYLESLSSTVIDADYIHTRQKIGAIHAKIGLSASWFLGGYSLYLRLFAERIQALPDGHAFYRALSKRVFFDSAIILEQYIGDTMEENLAYRQRMEQMATELTTTTQEAVRISSVFAESASKLAECNEEIALSMDVLKTHNEEIEKLSDFVSEVSSQTNLLGLNAAIEAARAGEHGRGFTVVADEVRKLADKSNASSKHIHQSLLKITNQLQKIDQQIAFSTVSAEQMAATSDQLFSIIHTLDEISNRLHNKHQ</sequence>
<dbReference type="CDD" id="cd01068">
    <property type="entry name" value="globin_sensor"/>
    <property type="match status" value="1"/>
</dbReference>
<dbReference type="InterPro" id="IPR044398">
    <property type="entry name" value="Globin-sensor_dom"/>
</dbReference>
<dbReference type="EMBL" id="APBN01000007">
    <property type="protein sequence ID" value="EMT51604.1"/>
    <property type="molecule type" value="Genomic_DNA"/>
</dbReference>
<dbReference type="SUPFAM" id="SSF46458">
    <property type="entry name" value="Globin-like"/>
    <property type="match status" value="1"/>
</dbReference>
<proteinExistence type="predicted"/>
<dbReference type="GO" id="GO:0019825">
    <property type="term" value="F:oxygen binding"/>
    <property type="evidence" value="ECO:0007669"/>
    <property type="project" value="InterPro"/>
</dbReference>
<dbReference type="GO" id="GO:0016020">
    <property type="term" value="C:membrane"/>
    <property type="evidence" value="ECO:0007669"/>
    <property type="project" value="InterPro"/>
</dbReference>
<name>M8D5S1_9BACL</name>
<dbReference type="RefSeq" id="WP_003389646.1">
    <property type="nucleotide sequence ID" value="NZ_APBN01000007.1"/>
</dbReference>
<dbReference type="PANTHER" id="PTHR32089">
    <property type="entry name" value="METHYL-ACCEPTING CHEMOTAXIS PROTEIN MCPB"/>
    <property type="match status" value="1"/>
</dbReference>
<evidence type="ECO:0000313" key="5">
    <source>
        <dbReference type="Proteomes" id="UP000012081"/>
    </source>
</evidence>
<dbReference type="Pfam" id="PF11563">
    <property type="entry name" value="Protoglobin"/>
    <property type="match status" value="1"/>
</dbReference>
<reference evidence="4 5" key="1">
    <citation type="submission" date="2013-03" db="EMBL/GenBank/DDBJ databases">
        <title>Assembly of a new bacterial strain Brevibacillus borstelensis AK1.</title>
        <authorList>
            <person name="Rajan I."/>
            <person name="PoliReddy D."/>
            <person name="Sugumar T."/>
            <person name="Rathinam K."/>
            <person name="Alqarawi S."/>
            <person name="Khalil A.B."/>
            <person name="Sivakumar N."/>
        </authorList>
    </citation>
    <scope>NUCLEOTIDE SEQUENCE [LARGE SCALE GENOMIC DNA]</scope>
    <source>
        <strain evidence="4 5">AK1</strain>
    </source>
</reference>
<evidence type="ECO:0000313" key="4">
    <source>
        <dbReference type="EMBL" id="EMT51604.1"/>
    </source>
</evidence>
<dbReference type="SMART" id="SM00283">
    <property type="entry name" value="MA"/>
    <property type="match status" value="1"/>
</dbReference>
<dbReference type="OrthoDB" id="266313at2"/>
<dbReference type="STRING" id="1300222.I532_16808"/>
<dbReference type="Gene3D" id="1.10.287.950">
    <property type="entry name" value="Methyl-accepting chemotaxis protein"/>
    <property type="match status" value="1"/>
</dbReference>
<dbReference type="InterPro" id="IPR004089">
    <property type="entry name" value="MCPsignal_dom"/>
</dbReference>
<dbReference type="InterPro" id="IPR012292">
    <property type="entry name" value="Globin/Proto"/>
</dbReference>
<keyword evidence="5" id="KW-1185">Reference proteome</keyword>
<comment type="caution">
    <text evidence="4">The sequence shown here is derived from an EMBL/GenBank/DDBJ whole genome shotgun (WGS) entry which is preliminary data.</text>
</comment>
<dbReference type="GeneID" id="89498331"/>
<evidence type="ECO:0000259" key="3">
    <source>
        <dbReference type="PROSITE" id="PS50111"/>
    </source>
</evidence>